<comment type="caution">
    <text evidence="1">The sequence shown here is derived from an EMBL/GenBank/DDBJ whole genome shotgun (WGS) entry which is preliminary data.</text>
</comment>
<gene>
    <name evidence="1" type="ORF">E1292_37670</name>
</gene>
<protein>
    <submittedName>
        <fullName evidence="1">Uncharacterized protein</fullName>
    </submittedName>
</protein>
<sequence>MMLNDRRIQMEWVAACLAPTDVAPHPNFRTDRAEGAELLSLIVLFRSREYNAYRDLNASDDTAEMPEVYGARILDAAQRAMDWNTTAEGLGELFALVEDDQLSLGARTASALLAATASAELDRPEIAIGTLSALGQKVRESAIGSTSSRNLAAAALFQQAAMRAVEAGQLSDARVLASEATMLLTETGEQWEEFPVSKGISWSAAESQVRLAQLISGNAQSILVTTGNPADKSWAVLVRSPFPQAAVRPARDALSALVGTLDDLYKHSYFSPRNRRLFLGDKDSDLRLLYSALLRVELSGDLAETARLRRTLATVFATKLIQRSGDASEYAEAIRLFRQADATDQFQRLLDQIRRQGPLESLKRAAESLISTRQPQSYTTSTDLALLRWAADLISPSYTTSALEIALRYASQDRDGRVKLSYVSSSKQVEVALGVTGALIAGNSQVDMEHVARSALATIGSVNPSNDNFVLTAIARLSSRIIWREVSPATKTGWLSLLDQWGNSPGISAIDRLRVRTEIDDSRSTVMEKRLTPLEFVVALIEGLLGTPSADDLDKAVAIITEAVVTIQRDAQSGRATTYKWSPLQLAALLISHHKRSVLWPLLVEALYDPKVSNQSKTEALKALTAAAMKITMPADIKAVFAHRPIPQADEPADGIFTISSPAFQSHCRNFYAAYQLSHSSHIRDGILKDVASRDVDTRANAAAGCRLVAARNLGLEWPQIVLLQLTYDSESHVREEASRALAYLSIYSQAVLIDAVTDRVRSLANEPGIAVAMGVLEGLYEALIDLNLSADSLWCRESVQTLLNTHLSQSVREAAREVLSR</sequence>
<dbReference type="AlphaFoldDB" id="A0A4R4UWW7"/>
<organism evidence="1 2">
    <name type="scientific">Nonomuraea deserti</name>
    <dbReference type="NCBI Taxonomy" id="1848322"/>
    <lineage>
        <taxon>Bacteria</taxon>
        <taxon>Bacillati</taxon>
        <taxon>Actinomycetota</taxon>
        <taxon>Actinomycetes</taxon>
        <taxon>Streptosporangiales</taxon>
        <taxon>Streptosporangiaceae</taxon>
        <taxon>Nonomuraea</taxon>
    </lineage>
</organism>
<proteinExistence type="predicted"/>
<dbReference type="InterPro" id="IPR016024">
    <property type="entry name" value="ARM-type_fold"/>
</dbReference>
<dbReference type="Proteomes" id="UP000295258">
    <property type="component" value="Unassembled WGS sequence"/>
</dbReference>
<name>A0A4R4UWW7_9ACTN</name>
<reference evidence="1 2" key="1">
    <citation type="submission" date="2019-03" db="EMBL/GenBank/DDBJ databases">
        <title>Draft genome sequences of novel Actinobacteria.</title>
        <authorList>
            <person name="Sahin N."/>
            <person name="Ay H."/>
            <person name="Saygin H."/>
        </authorList>
    </citation>
    <scope>NUCLEOTIDE SEQUENCE [LARGE SCALE GENOMIC DNA]</scope>
    <source>
        <strain evidence="1 2">KC310</strain>
    </source>
</reference>
<dbReference type="EMBL" id="SMKO01000157">
    <property type="protein sequence ID" value="TDC97128.1"/>
    <property type="molecule type" value="Genomic_DNA"/>
</dbReference>
<dbReference type="SUPFAM" id="SSF48371">
    <property type="entry name" value="ARM repeat"/>
    <property type="match status" value="1"/>
</dbReference>
<accession>A0A4R4UWW7</accession>
<evidence type="ECO:0000313" key="1">
    <source>
        <dbReference type="EMBL" id="TDC97128.1"/>
    </source>
</evidence>
<evidence type="ECO:0000313" key="2">
    <source>
        <dbReference type="Proteomes" id="UP000295258"/>
    </source>
</evidence>
<dbReference type="RefSeq" id="WP_132602631.1">
    <property type="nucleotide sequence ID" value="NZ_SMKO01000157.1"/>
</dbReference>
<keyword evidence="2" id="KW-1185">Reference proteome</keyword>